<evidence type="ECO:0000256" key="11">
    <source>
        <dbReference type="ARBA" id="ARBA00022990"/>
    </source>
</evidence>
<keyword evidence="6" id="KW-0808">Transferase</keyword>
<evidence type="ECO:0000313" key="19">
    <source>
        <dbReference type="EMBL" id="KAF7279799.1"/>
    </source>
</evidence>
<evidence type="ECO:0000256" key="12">
    <source>
        <dbReference type="ARBA" id="ARBA00023128"/>
    </source>
</evidence>
<evidence type="ECO:0000256" key="6">
    <source>
        <dbReference type="ARBA" id="ARBA00022679"/>
    </source>
</evidence>
<organism evidence="19 20">
    <name type="scientific">Rhynchophorus ferrugineus</name>
    <name type="common">Red palm weevil</name>
    <name type="synonym">Curculio ferrugineus</name>
    <dbReference type="NCBI Taxonomy" id="354439"/>
    <lineage>
        <taxon>Eukaryota</taxon>
        <taxon>Metazoa</taxon>
        <taxon>Ecdysozoa</taxon>
        <taxon>Arthropoda</taxon>
        <taxon>Hexapoda</taxon>
        <taxon>Insecta</taxon>
        <taxon>Pterygota</taxon>
        <taxon>Neoptera</taxon>
        <taxon>Endopterygota</taxon>
        <taxon>Coleoptera</taxon>
        <taxon>Polyphaga</taxon>
        <taxon>Cucujiformia</taxon>
        <taxon>Curculionidae</taxon>
        <taxon>Dryophthorinae</taxon>
        <taxon>Rhynchophorus</taxon>
    </lineage>
</organism>
<evidence type="ECO:0000256" key="9">
    <source>
        <dbReference type="ARBA" id="ARBA00022824"/>
    </source>
</evidence>
<feature type="region of interest" description="Disordered" evidence="17">
    <location>
        <begin position="237"/>
        <end position="363"/>
    </location>
</feature>
<evidence type="ECO:0000313" key="20">
    <source>
        <dbReference type="Proteomes" id="UP000625711"/>
    </source>
</evidence>
<evidence type="ECO:0000256" key="7">
    <source>
        <dbReference type="ARBA" id="ARBA00022692"/>
    </source>
</evidence>
<keyword evidence="20" id="KW-1185">Reference proteome</keyword>
<dbReference type="PANTHER" id="PTHR10689">
    <property type="entry name" value="MICROSOMAL GLUTATHIONE S-TRANSFERASE 1"/>
    <property type="match status" value="1"/>
</dbReference>
<reference evidence="19" key="1">
    <citation type="submission" date="2020-08" db="EMBL/GenBank/DDBJ databases">
        <title>Genome sequencing and assembly of the red palm weevil Rhynchophorus ferrugineus.</title>
        <authorList>
            <person name="Dias G.B."/>
            <person name="Bergman C.M."/>
            <person name="Manee M."/>
        </authorList>
    </citation>
    <scope>NUCLEOTIDE SEQUENCE</scope>
    <source>
        <strain evidence="19">AA-2017</strain>
        <tissue evidence="19">Whole larva</tissue>
    </source>
</reference>
<comment type="function">
    <text evidence="1">Conjugation of reduced glutathione to a wide number of exogenous and endogenous hydrophobic electrophiles.</text>
</comment>
<comment type="subunit">
    <text evidence="14">Homotrimer; The trimer binds only one molecule of glutathione.</text>
</comment>
<feature type="transmembrane region" description="Helical" evidence="18">
    <location>
        <begin position="48"/>
        <end position="72"/>
    </location>
</feature>
<protein>
    <recommendedName>
        <fullName evidence="15">Microsomal glutathione S-transferase 1</fullName>
        <ecNumber evidence="5">2.5.1.18</ecNumber>
    </recommendedName>
</protein>
<name>A0A834IH58_RHYFE</name>
<evidence type="ECO:0000256" key="14">
    <source>
        <dbReference type="ARBA" id="ARBA00038540"/>
    </source>
</evidence>
<comment type="similarity">
    <text evidence="4">Belongs to the MAPEG family.</text>
</comment>
<sequence length="363" mass="41075">MCVLTSSRRFKTKSFASPEDCAFNNDKVKQSDSVEGIRRAHLNDLENISIFLLVSLGYLNTGPSYTLALYLFRIYALDKFLHMIVYVLVVIPQPARALSISCFASPEDCASNNGKVKQSDSVERIRRAHLNDLENIPIFLLVSLGYLSTGLSYTLAIYLFRVYALGRFLHTIVYALVVIPEHARALSFSEPRKTSTENRNTQYQLESNERSRIHSEKRNNRRLNQIRRWVPYAQSRKRKRLTLMRSHQEKKPKLTGPTVTDNDARNPPRKNQPLSRPQLTLTPSTSEAAKPANFKTPKQPVPKPSDETTESTVNTRKRNFPDQKSTNTGTETPISNSNATTLPSTSTRSLSPPQSKSKIPQPV</sequence>
<dbReference type="Proteomes" id="UP000625711">
    <property type="component" value="Unassembled WGS sequence"/>
</dbReference>
<evidence type="ECO:0000256" key="5">
    <source>
        <dbReference type="ARBA" id="ARBA00012452"/>
    </source>
</evidence>
<accession>A0A834IH58</accession>
<feature type="compositionally biased region" description="Polar residues" evidence="17">
    <location>
        <begin position="272"/>
        <end position="287"/>
    </location>
</feature>
<dbReference type="InterPro" id="IPR001129">
    <property type="entry name" value="Membr-assoc_MAPEG"/>
</dbReference>
<keyword evidence="11" id="KW-0007">Acetylation</keyword>
<dbReference type="EC" id="2.5.1.18" evidence="5"/>
<evidence type="ECO:0000256" key="4">
    <source>
        <dbReference type="ARBA" id="ARBA00010459"/>
    </source>
</evidence>
<evidence type="ECO:0000256" key="8">
    <source>
        <dbReference type="ARBA" id="ARBA00022787"/>
    </source>
</evidence>
<keyword evidence="12" id="KW-0496">Mitochondrion</keyword>
<evidence type="ECO:0000256" key="18">
    <source>
        <dbReference type="SAM" id="Phobius"/>
    </source>
</evidence>
<keyword evidence="10 18" id="KW-1133">Transmembrane helix</keyword>
<keyword evidence="9" id="KW-0256">Endoplasmic reticulum</keyword>
<evidence type="ECO:0000256" key="13">
    <source>
        <dbReference type="ARBA" id="ARBA00023136"/>
    </source>
</evidence>
<keyword evidence="7 18" id="KW-0812">Transmembrane</keyword>
<evidence type="ECO:0000256" key="17">
    <source>
        <dbReference type="SAM" id="MobiDB-lite"/>
    </source>
</evidence>
<gene>
    <name evidence="19" type="ORF">GWI33_006723</name>
</gene>
<evidence type="ECO:0000256" key="16">
    <source>
        <dbReference type="ARBA" id="ARBA00049385"/>
    </source>
</evidence>
<dbReference type="Gene3D" id="1.20.120.550">
    <property type="entry name" value="Membrane associated eicosanoid/glutathione metabolism-like domain"/>
    <property type="match status" value="2"/>
</dbReference>
<dbReference type="SUPFAM" id="SSF161084">
    <property type="entry name" value="MAPEG domain-like"/>
    <property type="match status" value="2"/>
</dbReference>
<dbReference type="AlphaFoldDB" id="A0A834IH58"/>
<comment type="caution">
    <text evidence="19">The sequence shown here is derived from an EMBL/GenBank/DDBJ whole genome shotgun (WGS) entry which is preliminary data.</text>
</comment>
<dbReference type="GO" id="GO:0004364">
    <property type="term" value="F:glutathione transferase activity"/>
    <property type="evidence" value="ECO:0007669"/>
    <property type="project" value="UniProtKB-EC"/>
</dbReference>
<feature type="compositionally biased region" description="Polar residues" evidence="17">
    <location>
        <begin position="322"/>
        <end position="339"/>
    </location>
</feature>
<proteinExistence type="inferred from homology"/>
<evidence type="ECO:0000256" key="1">
    <source>
        <dbReference type="ARBA" id="ARBA00003701"/>
    </source>
</evidence>
<dbReference type="Pfam" id="PF01124">
    <property type="entry name" value="MAPEG"/>
    <property type="match status" value="2"/>
</dbReference>
<evidence type="ECO:0000256" key="15">
    <source>
        <dbReference type="ARBA" id="ARBA00039397"/>
    </source>
</evidence>
<dbReference type="InterPro" id="IPR023352">
    <property type="entry name" value="MAPEG-like_dom_sf"/>
</dbReference>
<comment type="subcellular location">
    <subcellularLocation>
        <location evidence="3">Endoplasmic reticulum membrane</location>
        <topology evidence="3">Multi-pass membrane protein</topology>
    </subcellularLocation>
    <subcellularLocation>
        <location evidence="2">Mitochondrion outer membrane</location>
    </subcellularLocation>
</comment>
<dbReference type="EMBL" id="JAACXV010000339">
    <property type="protein sequence ID" value="KAF7279799.1"/>
    <property type="molecule type" value="Genomic_DNA"/>
</dbReference>
<comment type="catalytic activity">
    <reaction evidence="16">
        <text>RX + glutathione = an S-substituted glutathione + a halide anion + H(+)</text>
        <dbReference type="Rhea" id="RHEA:16437"/>
        <dbReference type="ChEBI" id="CHEBI:15378"/>
        <dbReference type="ChEBI" id="CHEBI:16042"/>
        <dbReference type="ChEBI" id="CHEBI:17792"/>
        <dbReference type="ChEBI" id="CHEBI:57925"/>
        <dbReference type="ChEBI" id="CHEBI:90779"/>
        <dbReference type="EC" id="2.5.1.18"/>
    </reaction>
    <physiologicalReaction direction="left-to-right" evidence="16">
        <dbReference type="Rhea" id="RHEA:16438"/>
    </physiologicalReaction>
</comment>
<keyword evidence="8" id="KW-1000">Mitochondrion outer membrane</keyword>
<feature type="compositionally biased region" description="Polar residues" evidence="17">
    <location>
        <begin position="197"/>
        <end position="206"/>
    </location>
</feature>
<dbReference type="OrthoDB" id="193139at2759"/>
<feature type="region of interest" description="Disordered" evidence="17">
    <location>
        <begin position="188"/>
        <end position="220"/>
    </location>
</feature>
<evidence type="ECO:0000256" key="3">
    <source>
        <dbReference type="ARBA" id="ARBA00004477"/>
    </source>
</evidence>
<keyword evidence="13 18" id="KW-0472">Membrane</keyword>
<dbReference type="PANTHER" id="PTHR10689:SF6">
    <property type="entry name" value="MICROSOMAL GLUTATHIONE S-TRANSFERASE 1"/>
    <property type="match status" value="1"/>
</dbReference>
<feature type="transmembrane region" description="Helical" evidence="18">
    <location>
        <begin position="136"/>
        <end position="160"/>
    </location>
</feature>
<evidence type="ECO:0000256" key="10">
    <source>
        <dbReference type="ARBA" id="ARBA00022989"/>
    </source>
</evidence>
<dbReference type="InterPro" id="IPR040162">
    <property type="entry name" value="MGST1-like"/>
</dbReference>
<evidence type="ECO:0000256" key="2">
    <source>
        <dbReference type="ARBA" id="ARBA00004294"/>
    </source>
</evidence>
<feature type="compositionally biased region" description="Basic and acidic residues" evidence="17">
    <location>
        <begin position="207"/>
        <end position="218"/>
    </location>
</feature>
<dbReference type="GO" id="GO:0005789">
    <property type="term" value="C:endoplasmic reticulum membrane"/>
    <property type="evidence" value="ECO:0007669"/>
    <property type="project" value="UniProtKB-SubCell"/>
</dbReference>
<dbReference type="GO" id="GO:0005741">
    <property type="term" value="C:mitochondrial outer membrane"/>
    <property type="evidence" value="ECO:0007669"/>
    <property type="project" value="UniProtKB-SubCell"/>
</dbReference>
<feature type="compositionally biased region" description="Low complexity" evidence="17">
    <location>
        <begin position="340"/>
        <end position="363"/>
    </location>
</feature>